<gene>
    <name evidence="1" type="ORF">CAL20_15640</name>
</gene>
<dbReference type="EMBL" id="NEVQ01000013">
    <property type="protein sequence ID" value="OZI56825.1"/>
    <property type="molecule type" value="Genomic_DNA"/>
</dbReference>
<organism evidence="1 2">
    <name type="scientific">Bordetella genomosp. 4</name>
    <dbReference type="NCBI Taxonomy" id="463044"/>
    <lineage>
        <taxon>Bacteria</taxon>
        <taxon>Pseudomonadati</taxon>
        <taxon>Pseudomonadota</taxon>
        <taxon>Betaproteobacteria</taxon>
        <taxon>Burkholderiales</taxon>
        <taxon>Alcaligenaceae</taxon>
        <taxon>Bordetella</taxon>
    </lineage>
</organism>
<proteinExistence type="predicted"/>
<dbReference type="RefSeq" id="WP_094838315.1">
    <property type="nucleotide sequence ID" value="NZ_NEVQ01000013.1"/>
</dbReference>
<sequence>MKLFNRTDRIQTLRPRVLEIDTGLFRGYVDIRERPAVISAAARSEYCANTAVSRDLAERQALELAKQIRAASQRVGIRSQLLCDSLSDNHAGRHELDSIPAFLIRRPATAPSTRKHLRAVA</sequence>
<name>A0A261U5D2_9BORD</name>
<accession>A0A261U5D2</accession>
<reference evidence="1 2" key="1">
    <citation type="submission" date="2017-05" db="EMBL/GenBank/DDBJ databases">
        <title>Complete and WGS of Bordetella genogroups.</title>
        <authorList>
            <person name="Spilker T."/>
            <person name="LiPuma J."/>
        </authorList>
    </citation>
    <scope>NUCLEOTIDE SEQUENCE [LARGE SCALE GENOMIC DNA]</scope>
    <source>
        <strain evidence="1 2">AU9919</strain>
    </source>
</reference>
<comment type="caution">
    <text evidence="1">The sequence shown here is derived from an EMBL/GenBank/DDBJ whole genome shotgun (WGS) entry which is preliminary data.</text>
</comment>
<evidence type="ECO:0000313" key="1">
    <source>
        <dbReference type="EMBL" id="OZI56825.1"/>
    </source>
</evidence>
<keyword evidence="2" id="KW-1185">Reference proteome</keyword>
<evidence type="ECO:0000313" key="2">
    <source>
        <dbReference type="Proteomes" id="UP000216885"/>
    </source>
</evidence>
<dbReference type="Proteomes" id="UP000216885">
    <property type="component" value="Unassembled WGS sequence"/>
</dbReference>
<protein>
    <submittedName>
        <fullName evidence="1">Uncharacterized protein</fullName>
    </submittedName>
</protein>
<dbReference type="AlphaFoldDB" id="A0A261U5D2"/>